<dbReference type="PANTHER" id="PTHR33395:SF22">
    <property type="entry name" value="REVERSE TRANSCRIPTASE DOMAIN-CONTAINING PROTEIN"/>
    <property type="match status" value="1"/>
</dbReference>
<organism evidence="1 2">
    <name type="scientific">Brachionus plicatilis</name>
    <name type="common">Marine rotifer</name>
    <name type="synonym">Brachionus muelleri</name>
    <dbReference type="NCBI Taxonomy" id="10195"/>
    <lineage>
        <taxon>Eukaryota</taxon>
        <taxon>Metazoa</taxon>
        <taxon>Spiralia</taxon>
        <taxon>Gnathifera</taxon>
        <taxon>Rotifera</taxon>
        <taxon>Eurotatoria</taxon>
        <taxon>Monogononta</taxon>
        <taxon>Pseudotrocha</taxon>
        <taxon>Ploima</taxon>
        <taxon>Brachionidae</taxon>
        <taxon>Brachionus</taxon>
    </lineage>
</organism>
<dbReference type="EMBL" id="REGN01006372">
    <property type="protein sequence ID" value="RNA09780.1"/>
    <property type="molecule type" value="Genomic_DNA"/>
</dbReference>
<dbReference type="PANTHER" id="PTHR33395">
    <property type="entry name" value="TRANSCRIPTASE, PUTATIVE-RELATED-RELATED"/>
    <property type="match status" value="1"/>
</dbReference>
<name>A0A3M7QEG5_BRAPC</name>
<dbReference type="GO" id="GO:0007508">
    <property type="term" value="P:larval heart development"/>
    <property type="evidence" value="ECO:0007669"/>
    <property type="project" value="TreeGrafter"/>
</dbReference>
<accession>A0A3M7QEG5</accession>
<keyword evidence="1" id="KW-0548">Nucleotidyltransferase</keyword>
<sequence length="296" mass="34046">MQQLHLLEANITALSSDVIGITETWFDERSVVKLLGFHSFRSDRRDKRTGGGLVTGNTFITNGQFSSLLDLVLVSDSNRVSVVDIGTPLATNALRSHCSLSFQYISEISPVRAYDSRNFNWRTGDYVSMNFHFKSQNWDSIFESEPINENYSSFLGVFGAASKLFIKRRREPQVNRKPPWWNSQIAALVRRKRRLFIGKCVNKKDDELTKKHKNVCKISIITFEYKLAKDAKENPKRLYSYINHKFSERESIAAIRDKEGELVTDKPISLRGTNSKRTYLSCYQHFSMSCSSSPRF</sequence>
<gene>
    <name evidence="1" type="ORF">BpHYR1_011463</name>
</gene>
<keyword evidence="1" id="KW-0695">RNA-directed DNA polymerase</keyword>
<comment type="caution">
    <text evidence="1">The sequence shown here is derived from an EMBL/GenBank/DDBJ whole genome shotgun (WGS) entry which is preliminary data.</text>
</comment>
<proteinExistence type="predicted"/>
<dbReference type="Proteomes" id="UP000276133">
    <property type="component" value="Unassembled WGS sequence"/>
</dbReference>
<evidence type="ECO:0000313" key="2">
    <source>
        <dbReference type="Proteomes" id="UP000276133"/>
    </source>
</evidence>
<evidence type="ECO:0000313" key="1">
    <source>
        <dbReference type="EMBL" id="RNA09780.1"/>
    </source>
</evidence>
<keyword evidence="2" id="KW-1185">Reference proteome</keyword>
<protein>
    <submittedName>
        <fullName evidence="1">RNA-directed DNA polymerase from mobile element jockey-like</fullName>
    </submittedName>
</protein>
<reference evidence="1 2" key="1">
    <citation type="journal article" date="2018" name="Sci. Rep.">
        <title>Genomic signatures of local adaptation to the degree of environmental predictability in rotifers.</title>
        <authorList>
            <person name="Franch-Gras L."/>
            <person name="Hahn C."/>
            <person name="Garcia-Roger E.M."/>
            <person name="Carmona M.J."/>
            <person name="Serra M."/>
            <person name="Gomez A."/>
        </authorList>
    </citation>
    <scope>NUCLEOTIDE SEQUENCE [LARGE SCALE GENOMIC DNA]</scope>
    <source>
        <strain evidence="1">HYR1</strain>
    </source>
</reference>
<dbReference type="GO" id="GO:0003964">
    <property type="term" value="F:RNA-directed DNA polymerase activity"/>
    <property type="evidence" value="ECO:0007669"/>
    <property type="project" value="UniProtKB-KW"/>
</dbReference>
<keyword evidence="1" id="KW-0808">Transferase</keyword>
<dbReference type="AlphaFoldDB" id="A0A3M7QEG5"/>
<dbReference type="GO" id="GO:0061343">
    <property type="term" value="P:cell adhesion involved in heart morphogenesis"/>
    <property type="evidence" value="ECO:0007669"/>
    <property type="project" value="TreeGrafter"/>
</dbReference>
<dbReference type="OrthoDB" id="6629632at2759"/>
<dbReference type="GO" id="GO:0031012">
    <property type="term" value="C:extracellular matrix"/>
    <property type="evidence" value="ECO:0007669"/>
    <property type="project" value="TreeGrafter"/>
</dbReference>